<dbReference type="GO" id="GO:0016020">
    <property type="term" value="C:membrane"/>
    <property type="evidence" value="ECO:0007669"/>
    <property type="project" value="TreeGrafter"/>
</dbReference>
<dbReference type="GO" id="GO:0030203">
    <property type="term" value="P:glycosaminoglycan metabolic process"/>
    <property type="evidence" value="ECO:0007669"/>
    <property type="project" value="TreeGrafter"/>
</dbReference>
<dbReference type="PANTHER" id="PTHR22600:SF57">
    <property type="entry name" value="BETA-N-ACETYLHEXOSAMINIDASE"/>
    <property type="match status" value="1"/>
</dbReference>
<dbReference type="Gene3D" id="3.20.20.80">
    <property type="entry name" value="Glycosidases"/>
    <property type="match status" value="1"/>
</dbReference>
<evidence type="ECO:0000256" key="5">
    <source>
        <dbReference type="SAM" id="MobiDB-lite"/>
    </source>
</evidence>
<dbReference type="AlphaFoldDB" id="A0A7J6NIC2"/>
<evidence type="ECO:0000256" key="4">
    <source>
        <dbReference type="ARBA" id="ARBA00022801"/>
    </source>
</evidence>
<comment type="catalytic activity">
    <reaction evidence="1">
        <text>Hydrolysis of terminal non-reducing N-acetyl-D-hexosamine residues in N-acetyl-beta-D-hexosaminides.</text>
        <dbReference type="EC" id="3.2.1.52"/>
    </reaction>
</comment>
<feature type="domain" description="DNA helicase Pif1-like 2B" evidence="7">
    <location>
        <begin position="456"/>
        <end position="489"/>
    </location>
</feature>
<evidence type="ECO:0000256" key="3">
    <source>
        <dbReference type="ARBA" id="ARBA00012663"/>
    </source>
</evidence>
<dbReference type="EMBL" id="JABANP010000353">
    <property type="protein sequence ID" value="KAF4683652.1"/>
    <property type="molecule type" value="Genomic_DNA"/>
</dbReference>
<dbReference type="InterPro" id="IPR025705">
    <property type="entry name" value="Beta_hexosaminidase_sua/sub"/>
</dbReference>
<evidence type="ECO:0000256" key="1">
    <source>
        <dbReference type="ARBA" id="ARBA00001231"/>
    </source>
</evidence>
<feature type="domain" description="Glycoside hydrolase family 20 catalytic" evidence="6">
    <location>
        <begin position="611"/>
        <end position="731"/>
    </location>
</feature>
<dbReference type="PANTHER" id="PTHR22600">
    <property type="entry name" value="BETA-HEXOSAMINIDASE"/>
    <property type="match status" value="1"/>
</dbReference>
<dbReference type="SUPFAM" id="SSF52540">
    <property type="entry name" value="P-loop containing nucleoside triphosphate hydrolases"/>
    <property type="match status" value="2"/>
</dbReference>
<feature type="region of interest" description="Disordered" evidence="5">
    <location>
        <begin position="87"/>
        <end position="112"/>
    </location>
</feature>
<accession>A0A7J6NIC2</accession>
<dbReference type="InterPro" id="IPR027417">
    <property type="entry name" value="P-loop_NTPase"/>
</dbReference>
<dbReference type="Pfam" id="PF00728">
    <property type="entry name" value="Glyco_hydro_20"/>
    <property type="match status" value="1"/>
</dbReference>
<evidence type="ECO:0000313" key="9">
    <source>
        <dbReference type="Proteomes" id="UP000541610"/>
    </source>
</evidence>
<dbReference type="InterPro" id="IPR015883">
    <property type="entry name" value="Glyco_hydro_20_cat"/>
</dbReference>
<proteinExistence type="inferred from homology"/>
<dbReference type="EC" id="3.2.1.52" evidence="3"/>
<evidence type="ECO:0000256" key="2">
    <source>
        <dbReference type="ARBA" id="ARBA00006285"/>
    </source>
</evidence>
<comment type="similarity">
    <text evidence="2">Belongs to the glycosyl hydrolase 20 family.</text>
</comment>
<dbReference type="GO" id="GO:0005975">
    <property type="term" value="P:carbohydrate metabolic process"/>
    <property type="evidence" value="ECO:0007669"/>
    <property type="project" value="InterPro"/>
</dbReference>
<dbReference type="Pfam" id="PF13604">
    <property type="entry name" value="AAA_30"/>
    <property type="match status" value="1"/>
</dbReference>
<keyword evidence="4" id="KW-0378">Hydrolase</keyword>
<dbReference type="InterPro" id="IPR017853">
    <property type="entry name" value="GH"/>
</dbReference>
<evidence type="ECO:0000259" key="7">
    <source>
        <dbReference type="Pfam" id="PF21530"/>
    </source>
</evidence>
<comment type="caution">
    <text evidence="8">The sequence shown here is derived from an EMBL/GenBank/DDBJ whole genome shotgun (WGS) entry which is preliminary data.</text>
</comment>
<dbReference type="Gene3D" id="3.40.50.300">
    <property type="entry name" value="P-loop containing nucleotide triphosphate hydrolases"/>
    <property type="match status" value="1"/>
</dbReference>
<gene>
    <name evidence="8" type="ORF">FOZ60_008816</name>
</gene>
<name>A0A7J6NIC2_PEROL</name>
<dbReference type="GO" id="GO:0004563">
    <property type="term" value="F:beta-N-acetylhexosaminidase activity"/>
    <property type="evidence" value="ECO:0007669"/>
    <property type="project" value="UniProtKB-EC"/>
</dbReference>
<reference evidence="8 9" key="1">
    <citation type="submission" date="2020-04" db="EMBL/GenBank/DDBJ databases">
        <title>Perkinsus olseni comparative genomics.</title>
        <authorList>
            <person name="Bogema D.R."/>
        </authorList>
    </citation>
    <scope>NUCLEOTIDE SEQUENCE [LARGE SCALE GENOMIC DNA]</scope>
    <source>
        <strain evidence="8">00978-12</strain>
    </source>
</reference>
<protein>
    <recommendedName>
        <fullName evidence="3">beta-N-acetylhexosaminidase</fullName>
        <ecNumber evidence="3">3.2.1.52</ecNumber>
    </recommendedName>
</protein>
<sequence>MREYRYIGGRWRKRRNKNIIVRVFPLASDPGNDTFWRTLCPGSIPLRSVAECKGDFPTWRERAMDAVDEGISLGWDLAHIDAIAGRASGEPAEPQGSESSGSDSDRESEEERYQDEYMRIFAPGILSYVSEPTQAQLMSFAEERRRVAEEGFVDYPKAESFVESVREFRPEVGFDGIDPGDLNTKQRVAYDHIVSLLSNAAPSDSKACFLHGVGGTGKTALISTVVKACLETYGEGSSMVLAPTGKAASLLPFGPLEGEALAALQDSARDLRLVIIDEISMVGCRFIAAIDSRLKQMRPDHRASLFGGVVTVLSGDMGQLPPVLDKPLYSKEAPGESFMCTQGRLVCSSVTKAIFLDQIMRTDQLDFQAMLQRIRDGDQTDEDHSVFLERELHRLPAIERADFEDSILLSSTRDRAAEINKTQLDNLPGYLVDCRAIHVGRGAAGASEEQARGLSSRLQLKIGVPVMLTANLAVACGLTNGSMGHVFGFMTAENDDNKTGDNYGSYFTFELQANGGPVVQEDLDFVLNNFSNGMQITTPSRPVAVSVEYHVGLVDGAYEFNCTAQLCHLKFSTTSGFFYGMLTAFQISHNHADGLTSIINTGFNITDYPSFPHRGMLIDTGRRYLPVDLIKKNLHTMAWVKMNVLHWHISDDISFSVQLENYSPLQFNNPTPVSYTAAEVREVVEYANSLNIKVIPEIDVPAHTTSWIRGYPFLTGEADYWMDPISERTSKMAVDVISEVVELFYCGQGRVNNGNKAIPYFTGNRRRSVR</sequence>
<dbReference type="SUPFAM" id="SSF51445">
    <property type="entry name" value="(Trans)glycosidases"/>
    <property type="match status" value="1"/>
</dbReference>
<organism evidence="8 9">
    <name type="scientific">Perkinsus olseni</name>
    <name type="common">Perkinsus atlanticus</name>
    <dbReference type="NCBI Taxonomy" id="32597"/>
    <lineage>
        <taxon>Eukaryota</taxon>
        <taxon>Sar</taxon>
        <taxon>Alveolata</taxon>
        <taxon>Perkinsozoa</taxon>
        <taxon>Perkinsea</taxon>
        <taxon>Perkinsida</taxon>
        <taxon>Perkinsidae</taxon>
        <taxon>Perkinsus</taxon>
    </lineage>
</organism>
<dbReference type="OrthoDB" id="428480at2759"/>
<dbReference type="InterPro" id="IPR049163">
    <property type="entry name" value="Pif1-like_2B_dom"/>
</dbReference>
<dbReference type="Pfam" id="PF21530">
    <property type="entry name" value="Pif1_2B_dom"/>
    <property type="match status" value="1"/>
</dbReference>
<evidence type="ECO:0000313" key="8">
    <source>
        <dbReference type="EMBL" id="KAF4683652.1"/>
    </source>
</evidence>
<dbReference type="PRINTS" id="PR00738">
    <property type="entry name" value="GLHYDRLASE20"/>
</dbReference>
<evidence type="ECO:0000259" key="6">
    <source>
        <dbReference type="Pfam" id="PF00728"/>
    </source>
</evidence>
<feature type="compositionally biased region" description="Basic and acidic residues" evidence="5">
    <location>
        <begin position="103"/>
        <end position="112"/>
    </location>
</feature>
<dbReference type="Proteomes" id="UP000541610">
    <property type="component" value="Unassembled WGS sequence"/>
</dbReference>